<keyword evidence="2" id="KW-1185">Reference proteome</keyword>
<name>A0ACA9MVX4_9GLOM</name>
<accession>A0ACA9MVX4</accession>
<proteinExistence type="predicted"/>
<feature type="non-terminal residue" evidence="1">
    <location>
        <position position="117"/>
    </location>
</feature>
<comment type="caution">
    <text evidence="1">The sequence shown here is derived from an EMBL/GenBank/DDBJ whole genome shotgun (WGS) entry which is preliminary data.</text>
</comment>
<evidence type="ECO:0000313" key="1">
    <source>
        <dbReference type="EMBL" id="CAG8615332.1"/>
    </source>
</evidence>
<protein>
    <submittedName>
        <fullName evidence="1">12638_t:CDS:1</fullName>
    </submittedName>
</protein>
<sequence length="117" mass="13508">MIDNIIGNLSDTNETLSPLSVDSANWDDFVYHQSPEIASISNNNDGLLENFIFNQNFPTSLINNQPILTEVQQQNIWIENDFNNSHYYYDTNPTSQFDKNINDSFFEFPYSIDTGKL</sequence>
<dbReference type="Proteomes" id="UP000789702">
    <property type="component" value="Unassembled WGS sequence"/>
</dbReference>
<dbReference type="EMBL" id="CAJVPU010011509">
    <property type="protein sequence ID" value="CAG8615332.1"/>
    <property type="molecule type" value="Genomic_DNA"/>
</dbReference>
<evidence type="ECO:0000313" key="2">
    <source>
        <dbReference type="Proteomes" id="UP000789702"/>
    </source>
</evidence>
<reference evidence="1" key="1">
    <citation type="submission" date="2021-06" db="EMBL/GenBank/DDBJ databases">
        <authorList>
            <person name="Kallberg Y."/>
            <person name="Tangrot J."/>
            <person name="Rosling A."/>
        </authorList>
    </citation>
    <scope>NUCLEOTIDE SEQUENCE</scope>
    <source>
        <strain evidence="1">IL203A</strain>
    </source>
</reference>
<gene>
    <name evidence="1" type="ORF">DHETER_LOCUS7801</name>
</gene>
<organism evidence="1 2">
    <name type="scientific">Dentiscutata heterogama</name>
    <dbReference type="NCBI Taxonomy" id="1316150"/>
    <lineage>
        <taxon>Eukaryota</taxon>
        <taxon>Fungi</taxon>
        <taxon>Fungi incertae sedis</taxon>
        <taxon>Mucoromycota</taxon>
        <taxon>Glomeromycotina</taxon>
        <taxon>Glomeromycetes</taxon>
        <taxon>Diversisporales</taxon>
        <taxon>Gigasporaceae</taxon>
        <taxon>Dentiscutata</taxon>
    </lineage>
</organism>